<comment type="similarity">
    <text evidence="1">Belongs to the VPS13 family.</text>
</comment>
<evidence type="ECO:0000313" key="2">
    <source>
        <dbReference type="EMBL" id="KMS65405.1"/>
    </source>
</evidence>
<evidence type="ECO:0000256" key="1">
    <source>
        <dbReference type="ARBA" id="ARBA00006545"/>
    </source>
</evidence>
<dbReference type="PANTHER" id="PTHR16166">
    <property type="entry name" value="VACUOLAR PROTEIN SORTING-ASSOCIATED PROTEIN VPS13"/>
    <property type="match status" value="1"/>
</dbReference>
<evidence type="ECO:0000313" key="3">
    <source>
        <dbReference type="Proteomes" id="UP000035740"/>
    </source>
</evidence>
<gene>
    <name evidence="2" type="ORF">BVRB_036320</name>
</gene>
<sequence length="152" mass="16402">PVAFNLTFQPDLTRREQKRLRLVSRYANPIDMLLGAAGVTLSSIKEAPIRIDSLEISDVFGSWQTLLDPIKKHYLIQILQQAYKILGSLSVLGNPVGLVSNLGQGVKHLFYDPAQGLVSSPLDFGKGLATGSTRFVQHTVGGVLSSAGQITS</sequence>
<reference evidence="2 3" key="1">
    <citation type="journal article" date="2014" name="Nature">
        <title>The genome of the recently domesticated crop plant sugar beet (Beta vulgaris).</title>
        <authorList>
            <person name="Dohm J.C."/>
            <person name="Minoche A.E."/>
            <person name="Holtgrawe D."/>
            <person name="Capella-Gutierrez S."/>
            <person name="Zakrzewski F."/>
            <person name="Tafer H."/>
            <person name="Rupp O."/>
            <person name="Sorensen T.R."/>
            <person name="Stracke R."/>
            <person name="Reinhardt R."/>
            <person name="Goesmann A."/>
            <person name="Kraft T."/>
            <person name="Schulz B."/>
            <person name="Stadler P.F."/>
            <person name="Schmidt T."/>
            <person name="Gabaldon T."/>
            <person name="Lehrach H."/>
            <person name="Weisshaar B."/>
            <person name="Himmelbauer H."/>
        </authorList>
    </citation>
    <scope>NUCLEOTIDE SEQUENCE [LARGE SCALE GENOMIC DNA]</scope>
    <source>
        <tissue evidence="2">Taproot</tissue>
    </source>
</reference>
<accession>A0A0J8BI70</accession>
<dbReference type="OrthoDB" id="428159at2759"/>
<dbReference type="Proteomes" id="UP000035740">
    <property type="component" value="Unassembled WGS sequence"/>
</dbReference>
<dbReference type="GO" id="GO:0045053">
    <property type="term" value="P:protein retention in Golgi apparatus"/>
    <property type="evidence" value="ECO:0007669"/>
    <property type="project" value="TreeGrafter"/>
</dbReference>
<keyword evidence="3" id="KW-1185">Reference proteome</keyword>
<name>A0A0J8BI70_BETVV</name>
<dbReference type="EMBL" id="KQ109295">
    <property type="protein sequence ID" value="KMS65405.1"/>
    <property type="molecule type" value="Genomic_DNA"/>
</dbReference>
<dbReference type="GO" id="GO:0006623">
    <property type="term" value="P:protein targeting to vacuole"/>
    <property type="evidence" value="ECO:0007669"/>
    <property type="project" value="TreeGrafter"/>
</dbReference>
<protein>
    <submittedName>
        <fullName evidence="2">Uncharacterized protein</fullName>
    </submittedName>
</protein>
<dbReference type="PANTHER" id="PTHR16166:SF93">
    <property type="entry name" value="INTERMEMBRANE LIPID TRANSFER PROTEIN VPS13"/>
    <property type="match status" value="1"/>
</dbReference>
<feature type="non-terminal residue" evidence="2">
    <location>
        <position position="1"/>
    </location>
</feature>
<feature type="non-terminal residue" evidence="2">
    <location>
        <position position="152"/>
    </location>
</feature>
<proteinExistence type="inferred from homology"/>
<dbReference type="InterPro" id="IPR026847">
    <property type="entry name" value="VPS13"/>
</dbReference>
<organism evidence="2 3">
    <name type="scientific">Beta vulgaris subsp. vulgaris</name>
    <name type="common">Beet</name>
    <dbReference type="NCBI Taxonomy" id="3555"/>
    <lineage>
        <taxon>Eukaryota</taxon>
        <taxon>Viridiplantae</taxon>
        <taxon>Streptophyta</taxon>
        <taxon>Embryophyta</taxon>
        <taxon>Tracheophyta</taxon>
        <taxon>Spermatophyta</taxon>
        <taxon>Magnoliopsida</taxon>
        <taxon>eudicotyledons</taxon>
        <taxon>Gunneridae</taxon>
        <taxon>Pentapetalae</taxon>
        <taxon>Caryophyllales</taxon>
        <taxon>Chenopodiaceae</taxon>
        <taxon>Betoideae</taxon>
        <taxon>Beta</taxon>
    </lineage>
</organism>
<dbReference type="AlphaFoldDB" id="A0A0J8BI70"/>